<organism evidence="8 9">
    <name type="scientific">Necator americanus</name>
    <name type="common">Human hookworm</name>
    <dbReference type="NCBI Taxonomy" id="51031"/>
    <lineage>
        <taxon>Eukaryota</taxon>
        <taxon>Metazoa</taxon>
        <taxon>Ecdysozoa</taxon>
        <taxon>Nematoda</taxon>
        <taxon>Chromadorea</taxon>
        <taxon>Rhabditida</taxon>
        <taxon>Rhabditina</taxon>
        <taxon>Rhabditomorpha</taxon>
        <taxon>Strongyloidea</taxon>
        <taxon>Ancylostomatidae</taxon>
        <taxon>Bunostominae</taxon>
        <taxon>Necator</taxon>
    </lineage>
</organism>
<dbReference type="Proteomes" id="UP001303046">
    <property type="component" value="Unassembled WGS sequence"/>
</dbReference>
<evidence type="ECO:0000256" key="2">
    <source>
        <dbReference type="ARBA" id="ARBA00022525"/>
    </source>
</evidence>
<evidence type="ECO:0000256" key="1">
    <source>
        <dbReference type="ARBA" id="ARBA00004613"/>
    </source>
</evidence>
<keyword evidence="5" id="KW-0722">Serine protease inhibitor</keyword>
<dbReference type="PANTHER" id="PTHR10083">
    <property type="entry name" value="KUNITZ-TYPE PROTEASE INHIBITOR-RELATED"/>
    <property type="match status" value="1"/>
</dbReference>
<keyword evidence="4" id="KW-0646">Protease inhibitor</keyword>
<name>A0ABR1DZQ1_NECAM</name>
<keyword evidence="6" id="KW-1015">Disulfide bond</keyword>
<evidence type="ECO:0000259" key="7">
    <source>
        <dbReference type="PROSITE" id="PS50279"/>
    </source>
</evidence>
<feature type="domain" description="BPTI/Kunitz inhibitor" evidence="7">
    <location>
        <begin position="10"/>
        <end position="67"/>
    </location>
</feature>
<feature type="domain" description="BPTI/Kunitz inhibitor" evidence="7">
    <location>
        <begin position="85"/>
        <end position="139"/>
    </location>
</feature>
<accession>A0ABR1DZQ1</accession>
<dbReference type="SMART" id="SM00131">
    <property type="entry name" value="KU"/>
    <property type="match status" value="4"/>
</dbReference>
<protein>
    <recommendedName>
        <fullName evidence="7">BPTI/Kunitz inhibitor domain-containing protein</fullName>
    </recommendedName>
</protein>
<dbReference type="InterPro" id="IPR050098">
    <property type="entry name" value="TFPI/VKTCI-like"/>
</dbReference>
<evidence type="ECO:0000256" key="5">
    <source>
        <dbReference type="ARBA" id="ARBA00022900"/>
    </source>
</evidence>
<dbReference type="CDD" id="cd00109">
    <property type="entry name" value="Kunitz-type"/>
    <property type="match status" value="4"/>
</dbReference>
<comment type="caution">
    <text evidence="8">The sequence shown here is derived from an EMBL/GenBank/DDBJ whole genome shotgun (WGS) entry which is preliminary data.</text>
</comment>
<evidence type="ECO:0000313" key="8">
    <source>
        <dbReference type="EMBL" id="KAK6754931.1"/>
    </source>
</evidence>
<keyword evidence="9" id="KW-1185">Reference proteome</keyword>
<evidence type="ECO:0000256" key="6">
    <source>
        <dbReference type="ARBA" id="ARBA00023157"/>
    </source>
</evidence>
<dbReference type="PRINTS" id="PR00759">
    <property type="entry name" value="BASICPTASE"/>
</dbReference>
<comment type="subcellular location">
    <subcellularLocation>
        <location evidence="1">Secreted</location>
    </subcellularLocation>
</comment>
<keyword evidence="3" id="KW-0800">Toxin</keyword>
<keyword evidence="2" id="KW-0964">Secreted</keyword>
<feature type="domain" description="BPTI/Kunitz inhibitor" evidence="7">
    <location>
        <begin position="151"/>
        <end position="201"/>
    </location>
</feature>
<dbReference type="Gene3D" id="4.10.410.10">
    <property type="entry name" value="Pancreatic trypsin inhibitor Kunitz domain"/>
    <property type="match status" value="4"/>
</dbReference>
<dbReference type="EMBL" id="JAVFWL010000005">
    <property type="protein sequence ID" value="KAK6754931.1"/>
    <property type="molecule type" value="Genomic_DNA"/>
</dbReference>
<dbReference type="InterPro" id="IPR002223">
    <property type="entry name" value="Kunitz_BPTI"/>
</dbReference>
<reference evidence="8 9" key="1">
    <citation type="submission" date="2023-08" db="EMBL/GenBank/DDBJ databases">
        <title>A Necator americanus chromosomal reference genome.</title>
        <authorList>
            <person name="Ilik V."/>
            <person name="Petrzelkova K.J."/>
            <person name="Pardy F."/>
            <person name="Fuh T."/>
            <person name="Niatou-Singa F.S."/>
            <person name="Gouil Q."/>
            <person name="Baker L."/>
            <person name="Ritchie M.E."/>
            <person name="Jex A.R."/>
            <person name="Gazzola D."/>
            <person name="Li H."/>
            <person name="Toshio Fujiwara R."/>
            <person name="Zhan B."/>
            <person name="Aroian R.V."/>
            <person name="Pafco B."/>
            <person name="Schwarz E.M."/>
        </authorList>
    </citation>
    <scope>NUCLEOTIDE SEQUENCE [LARGE SCALE GENOMIC DNA]</scope>
    <source>
        <strain evidence="8 9">Aroian</strain>
        <tissue evidence="8">Whole animal</tissue>
    </source>
</reference>
<dbReference type="PROSITE" id="PS00280">
    <property type="entry name" value="BPTI_KUNITZ_1"/>
    <property type="match status" value="3"/>
</dbReference>
<dbReference type="SUPFAM" id="SSF57362">
    <property type="entry name" value="BPTI-like"/>
    <property type="match status" value="4"/>
</dbReference>
<feature type="domain" description="BPTI/Kunitz inhibitor" evidence="7">
    <location>
        <begin position="209"/>
        <end position="260"/>
    </location>
</feature>
<dbReference type="Pfam" id="PF00014">
    <property type="entry name" value="Kunitz_BPTI"/>
    <property type="match status" value="4"/>
</dbReference>
<evidence type="ECO:0000256" key="3">
    <source>
        <dbReference type="ARBA" id="ARBA00022656"/>
    </source>
</evidence>
<gene>
    <name evidence="8" type="primary">Necator_chrV.g18524</name>
    <name evidence="8" type="ORF">RB195_013733</name>
</gene>
<evidence type="ECO:0000256" key="4">
    <source>
        <dbReference type="ARBA" id="ARBA00022690"/>
    </source>
</evidence>
<proteinExistence type="predicted"/>
<dbReference type="PROSITE" id="PS50279">
    <property type="entry name" value="BPTI_KUNITZ_2"/>
    <property type="match status" value="4"/>
</dbReference>
<sequence length="429" mass="49443">MFVADTEMDCYMPLDQGNGRNDKKCVENAGFRFYYDRDLGKCSKFWYLGCGGNSNNFYSYEVCQRSCRTQMPKLERKPRANSNVCFRPPGDKGNCPGNSNHTVQRWTYTAQLKCAQFTYSGCGGSENRFATQMDCELTCKGKKPSNNPVLCSYDPDWGSCNHLRYMWFYNQTRGTCDQFLYGGCDGNPNRFETFEICQKTCELSGIDPCMEPLDRGNWCEAMSNRYYFNKRTRQCRGFHYTGCGKSGNNFLSKEECHEKCEKRYPRNVALSELPPVHRVKGRKKPLPRLQTGYSGTKPVEKTSMLRHIVLDGLNRTYYKTEPQWADYAFCLGYRYNVTGRDTVLSVHLCSDNINADCINEAYKSTNGEEFCNVLRPFLRGTQLYTWYFRLDTKEPPYIQGAPGSGRVQRDQETMAAILLLKPNHCYDVC</sequence>
<evidence type="ECO:0000313" key="9">
    <source>
        <dbReference type="Proteomes" id="UP001303046"/>
    </source>
</evidence>
<dbReference type="PANTHER" id="PTHR10083:SF217">
    <property type="entry name" value="BOOPHILIN-H2"/>
    <property type="match status" value="1"/>
</dbReference>
<dbReference type="InterPro" id="IPR020901">
    <property type="entry name" value="Prtase_inh_Kunz-CS"/>
</dbReference>
<dbReference type="InterPro" id="IPR036880">
    <property type="entry name" value="Kunitz_BPTI_sf"/>
</dbReference>